<dbReference type="AlphaFoldDB" id="A0AAD6YZ93"/>
<accession>A0AAD6YZ93</accession>
<comment type="caution">
    <text evidence="1">The sequence shown here is derived from an EMBL/GenBank/DDBJ whole genome shotgun (WGS) entry which is preliminary data.</text>
</comment>
<organism evidence="1 2">
    <name type="scientific">Mycena albidolilacea</name>
    <dbReference type="NCBI Taxonomy" id="1033008"/>
    <lineage>
        <taxon>Eukaryota</taxon>
        <taxon>Fungi</taxon>
        <taxon>Dikarya</taxon>
        <taxon>Basidiomycota</taxon>
        <taxon>Agaricomycotina</taxon>
        <taxon>Agaricomycetes</taxon>
        <taxon>Agaricomycetidae</taxon>
        <taxon>Agaricales</taxon>
        <taxon>Marasmiineae</taxon>
        <taxon>Mycenaceae</taxon>
        <taxon>Mycena</taxon>
    </lineage>
</organism>
<reference evidence="1" key="1">
    <citation type="submission" date="2023-03" db="EMBL/GenBank/DDBJ databases">
        <title>Massive genome expansion in bonnet fungi (Mycena s.s.) driven by repeated elements and novel gene families across ecological guilds.</title>
        <authorList>
            <consortium name="Lawrence Berkeley National Laboratory"/>
            <person name="Harder C.B."/>
            <person name="Miyauchi S."/>
            <person name="Viragh M."/>
            <person name="Kuo A."/>
            <person name="Thoen E."/>
            <person name="Andreopoulos B."/>
            <person name="Lu D."/>
            <person name="Skrede I."/>
            <person name="Drula E."/>
            <person name="Henrissat B."/>
            <person name="Morin E."/>
            <person name="Kohler A."/>
            <person name="Barry K."/>
            <person name="LaButti K."/>
            <person name="Morin E."/>
            <person name="Salamov A."/>
            <person name="Lipzen A."/>
            <person name="Mereny Z."/>
            <person name="Hegedus B."/>
            <person name="Baldrian P."/>
            <person name="Stursova M."/>
            <person name="Weitz H."/>
            <person name="Taylor A."/>
            <person name="Grigoriev I.V."/>
            <person name="Nagy L.G."/>
            <person name="Martin F."/>
            <person name="Kauserud H."/>
        </authorList>
    </citation>
    <scope>NUCLEOTIDE SEQUENCE</scope>
    <source>
        <strain evidence="1">CBHHK002</strain>
    </source>
</reference>
<gene>
    <name evidence="1" type="ORF">DFH08DRAFT_826864</name>
</gene>
<keyword evidence="2" id="KW-1185">Reference proteome</keyword>
<protein>
    <submittedName>
        <fullName evidence="1">Uncharacterized protein</fullName>
    </submittedName>
</protein>
<dbReference type="Proteomes" id="UP001218218">
    <property type="component" value="Unassembled WGS sequence"/>
</dbReference>
<evidence type="ECO:0000313" key="1">
    <source>
        <dbReference type="EMBL" id="KAJ7302243.1"/>
    </source>
</evidence>
<name>A0AAD6YZ93_9AGAR</name>
<sequence length="197" mass="21915">MGELCFVFRCHLPGNAAIDLAMVRPFRKTTWQPNTRTDCPIREKMPATTASFITLEHIVRSTLLPNLCPSRLVLRSLKVVGTRMHLGTVWDVLFSDDVRTTQWPEGDHSVRLISIFSVFAIATAIAAQHSAAPARENERRRAALFERPTERPPLAIAFASGGTQTIGSAVDMGDRKTTSRLLELSRPVLRNQSLRAP</sequence>
<proteinExistence type="predicted"/>
<evidence type="ECO:0000313" key="2">
    <source>
        <dbReference type="Proteomes" id="UP001218218"/>
    </source>
</evidence>
<dbReference type="EMBL" id="JARIHO010000119">
    <property type="protein sequence ID" value="KAJ7302243.1"/>
    <property type="molecule type" value="Genomic_DNA"/>
</dbReference>